<dbReference type="Proteomes" id="UP000000305">
    <property type="component" value="Unassembled WGS sequence"/>
</dbReference>
<dbReference type="AlphaFoldDB" id="E9I794"/>
<gene>
    <name evidence="1" type="ORF">DAPPUDRAFT_345208</name>
</gene>
<dbReference type="EMBL" id="GL737063">
    <property type="protein sequence ID" value="EFX60136.1"/>
    <property type="molecule type" value="Genomic_DNA"/>
</dbReference>
<dbReference type="InParanoid" id="E9I794"/>
<keyword evidence="2" id="KW-1185">Reference proteome</keyword>
<dbReference type="PANTHER" id="PTHR45737">
    <property type="entry name" value="VON WILLEBRAND FACTOR A DOMAIN-CONTAINING PROTEIN 5A"/>
    <property type="match status" value="1"/>
</dbReference>
<dbReference type="OrthoDB" id="2436307at2759"/>
<dbReference type="STRING" id="6669.E9I794"/>
<protein>
    <submittedName>
        <fullName evidence="1">Uncharacterized protein</fullName>
    </submittedName>
</protein>
<proteinExistence type="predicted"/>
<dbReference type="PANTHER" id="PTHR45737:SF6">
    <property type="entry name" value="VON WILLEBRAND FACTOR A DOMAIN-CONTAINING PROTEIN 5A"/>
    <property type="match status" value="1"/>
</dbReference>
<sequence length="240" mass="26693">MEEVKKAIVELGIKYRLASKHTSFVGVDDKAAKGDFELAINTRDIKNQVPSGFGYGMPRGMASRGAAPIMMYRRESFHKPVYGGSSSLSRTRMRNVTTLAPKAAVHAQIESLSHPAAEMDPFALDCFLTNSSGMPMEQKAAVQEDKLTSLIDLQSSDGHFKWGDVITRCTGKSNDELATKRSSFVTDNDLWLTAIVIGLLEAMTNEKDLWELVVQKALKYLSNLLKEEEMERIFKAARQI</sequence>
<evidence type="ECO:0000313" key="2">
    <source>
        <dbReference type="Proteomes" id="UP000000305"/>
    </source>
</evidence>
<dbReference type="HOGENOM" id="CLU_1157426_0_0_1"/>
<evidence type="ECO:0000313" key="1">
    <source>
        <dbReference type="EMBL" id="EFX60136.1"/>
    </source>
</evidence>
<accession>E9I794</accession>
<name>E9I794_DAPPU</name>
<dbReference type="KEGG" id="dpx:DAPPUDRAFT_345208"/>
<organism evidence="1 2">
    <name type="scientific">Daphnia pulex</name>
    <name type="common">Water flea</name>
    <dbReference type="NCBI Taxonomy" id="6669"/>
    <lineage>
        <taxon>Eukaryota</taxon>
        <taxon>Metazoa</taxon>
        <taxon>Ecdysozoa</taxon>
        <taxon>Arthropoda</taxon>
        <taxon>Crustacea</taxon>
        <taxon>Branchiopoda</taxon>
        <taxon>Diplostraca</taxon>
        <taxon>Cladocera</taxon>
        <taxon>Anomopoda</taxon>
        <taxon>Daphniidae</taxon>
        <taxon>Daphnia</taxon>
    </lineage>
</organism>
<reference evidence="1 2" key="1">
    <citation type="journal article" date="2011" name="Science">
        <title>The ecoresponsive genome of Daphnia pulex.</title>
        <authorList>
            <person name="Colbourne J.K."/>
            <person name="Pfrender M.E."/>
            <person name="Gilbert D."/>
            <person name="Thomas W.K."/>
            <person name="Tucker A."/>
            <person name="Oakley T.H."/>
            <person name="Tokishita S."/>
            <person name="Aerts A."/>
            <person name="Arnold G.J."/>
            <person name="Basu M.K."/>
            <person name="Bauer D.J."/>
            <person name="Caceres C.E."/>
            <person name="Carmel L."/>
            <person name="Casola C."/>
            <person name="Choi J.H."/>
            <person name="Detter J.C."/>
            <person name="Dong Q."/>
            <person name="Dusheyko S."/>
            <person name="Eads B.D."/>
            <person name="Frohlich T."/>
            <person name="Geiler-Samerotte K.A."/>
            <person name="Gerlach D."/>
            <person name="Hatcher P."/>
            <person name="Jogdeo S."/>
            <person name="Krijgsveld J."/>
            <person name="Kriventseva E.V."/>
            <person name="Kultz D."/>
            <person name="Laforsch C."/>
            <person name="Lindquist E."/>
            <person name="Lopez J."/>
            <person name="Manak J.R."/>
            <person name="Muller J."/>
            <person name="Pangilinan J."/>
            <person name="Patwardhan R.P."/>
            <person name="Pitluck S."/>
            <person name="Pritham E.J."/>
            <person name="Rechtsteiner A."/>
            <person name="Rho M."/>
            <person name="Rogozin I.B."/>
            <person name="Sakarya O."/>
            <person name="Salamov A."/>
            <person name="Schaack S."/>
            <person name="Shapiro H."/>
            <person name="Shiga Y."/>
            <person name="Skalitzky C."/>
            <person name="Smith Z."/>
            <person name="Souvorov A."/>
            <person name="Sung W."/>
            <person name="Tang Z."/>
            <person name="Tsuchiya D."/>
            <person name="Tu H."/>
            <person name="Vos H."/>
            <person name="Wang M."/>
            <person name="Wolf Y.I."/>
            <person name="Yamagata H."/>
            <person name="Yamada T."/>
            <person name="Ye Y."/>
            <person name="Shaw J.R."/>
            <person name="Andrews J."/>
            <person name="Crease T.J."/>
            <person name="Tang H."/>
            <person name="Lucas S.M."/>
            <person name="Robertson H.M."/>
            <person name="Bork P."/>
            <person name="Koonin E.V."/>
            <person name="Zdobnov E.M."/>
            <person name="Grigoriev I.V."/>
            <person name="Lynch M."/>
            <person name="Boore J.L."/>
        </authorList>
    </citation>
    <scope>NUCLEOTIDE SEQUENCE [LARGE SCALE GENOMIC DNA]</scope>
</reference>